<accession>A0ABQ0C671</accession>
<dbReference type="EMBL" id="BAAFGK010000002">
    <property type="protein sequence ID" value="GAB0056367.1"/>
    <property type="molecule type" value="Genomic_DNA"/>
</dbReference>
<evidence type="ECO:0000313" key="3">
    <source>
        <dbReference type="Proteomes" id="UP001628193"/>
    </source>
</evidence>
<name>A0ABQ0C671_9PROT</name>
<protein>
    <submittedName>
        <fullName evidence="2">Uncharacterized protein</fullName>
    </submittedName>
</protein>
<organism evidence="2 3">
    <name type="scientific">Candidatus Magnetaquiglobus chichijimensis</name>
    <dbReference type="NCBI Taxonomy" id="3141448"/>
    <lineage>
        <taxon>Bacteria</taxon>
        <taxon>Pseudomonadati</taxon>
        <taxon>Pseudomonadota</taxon>
        <taxon>Magnetococcia</taxon>
        <taxon>Magnetococcales</taxon>
        <taxon>Candidatus Magnetaquicoccaceae</taxon>
        <taxon>Candidatus Magnetaquiglobus</taxon>
    </lineage>
</organism>
<dbReference type="RefSeq" id="WP_420904077.1">
    <property type="nucleotide sequence ID" value="NZ_BAAFGK010000002.1"/>
</dbReference>
<proteinExistence type="predicted"/>
<evidence type="ECO:0000313" key="2">
    <source>
        <dbReference type="EMBL" id="GAB0056367.1"/>
    </source>
</evidence>
<reference evidence="2 3" key="2">
    <citation type="submission" date="2024-09" db="EMBL/GenBank/DDBJ databases">
        <title>Draft genome sequence of Candidatus Magnetaquicoccaceae bacterium FCR-1.</title>
        <authorList>
            <person name="Shimoshige H."/>
            <person name="Shimamura S."/>
            <person name="Taoka A."/>
            <person name="Kobayashi H."/>
            <person name="Maekawa T."/>
        </authorList>
    </citation>
    <scope>NUCLEOTIDE SEQUENCE [LARGE SCALE GENOMIC DNA]</scope>
    <source>
        <strain evidence="2 3">FCR-1</strain>
    </source>
</reference>
<reference evidence="2 3" key="1">
    <citation type="submission" date="2024-05" db="EMBL/GenBank/DDBJ databases">
        <authorList>
            <consortium name="Candidatus Magnetaquicoccaceae bacterium FCR-1 genome sequencing consortium"/>
            <person name="Shimoshige H."/>
            <person name="Shimamura S."/>
            <person name="Taoka A."/>
            <person name="Kobayashi H."/>
            <person name="Maekawa T."/>
        </authorList>
    </citation>
    <scope>NUCLEOTIDE SEQUENCE [LARGE SCALE GENOMIC DNA]</scope>
    <source>
        <strain evidence="2 3">FCR-1</strain>
    </source>
</reference>
<keyword evidence="3" id="KW-1185">Reference proteome</keyword>
<comment type="caution">
    <text evidence="2">The sequence shown here is derived from an EMBL/GenBank/DDBJ whole genome shotgun (WGS) entry which is preliminary data.</text>
</comment>
<evidence type="ECO:0000256" key="1">
    <source>
        <dbReference type="SAM" id="MobiDB-lite"/>
    </source>
</evidence>
<dbReference type="Proteomes" id="UP001628193">
    <property type="component" value="Unassembled WGS sequence"/>
</dbReference>
<gene>
    <name evidence="2" type="ORF">SIID45300_00673</name>
</gene>
<sequence>MSDALLSTIRTLTRSPEAVRVTSVGSAQRGRVGDDGASFRGYLPENESIKEPEVVAEAPVSRMTGSAGDLAALSGRMEGGAGSRFGQEEAAMASLESEPEAWTFVAPSVAAPTPTPASRLNANASFKIYARAADHGLDPARVSVIPEERSAEKRR</sequence>
<feature type="region of interest" description="Disordered" evidence="1">
    <location>
        <begin position="73"/>
        <end position="93"/>
    </location>
</feature>